<sequence>MLTSSPNPDPMRHHPVQVALLLSASVLLTGLIFVSCATDSSSTAVQAQAPQTCDSCLAGTCAEKSQACLSDPTCRETFECAQKCGDRDKWCVWNCVLARPQSVPKFFPAAHCTTKQCSPACQFPARIIDSCLECNATYCGQAMSGCFENRECWTLVHCVRNNCQPGDLECAQECIGEHPDGLASIQPLRDCGGDHCAEQCSRRENYDLPDGGAPR</sequence>
<protein>
    <submittedName>
        <fullName evidence="1">Uncharacterized protein</fullName>
    </submittedName>
</protein>
<dbReference type="STRING" id="394096.DB31_6285"/>
<dbReference type="RefSeq" id="WP_044186432.1">
    <property type="nucleotide sequence ID" value="NZ_JMCB01000004.1"/>
</dbReference>
<keyword evidence="2" id="KW-1185">Reference proteome</keyword>
<dbReference type="EMBL" id="JMCB01000004">
    <property type="protein sequence ID" value="KFE69310.1"/>
    <property type="molecule type" value="Genomic_DNA"/>
</dbReference>
<reference evidence="1 2" key="1">
    <citation type="submission" date="2014-04" db="EMBL/GenBank/DDBJ databases">
        <title>Genome assembly of Hyalangium minutum DSM 14724.</title>
        <authorList>
            <person name="Sharma G."/>
            <person name="Subramanian S."/>
        </authorList>
    </citation>
    <scope>NUCLEOTIDE SEQUENCE [LARGE SCALE GENOMIC DNA]</scope>
    <source>
        <strain evidence="1 2">DSM 14724</strain>
    </source>
</reference>
<accession>A0A085WNP7</accession>
<organism evidence="1 2">
    <name type="scientific">Hyalangium minutum</name>
    <dbReference type="NCBI Taxonomy" id="394096"/>
    <lineage>
        <taxon>Bacteria</taxon>
        <taxon>Pseudomonadati</taxon>
        <taxon>Myxococcota</taxon>
        <taxon>Myxococcia</taxon>
        <taxon>Myxococcales</taxon>
        <taxon>Cystobacterineae</taxon>
        <taxon>Archangiaceae</taxon>
        <taxon>Hyalangium</taxon>
    </lineage>
</organism>
<evidence type="ECO:0000313" key="2">
    <source>
        <dbReference type="Proteomes" id="UP000028725"/>
    </source>
</evidence>
<evidence type="ECO:0000313" key="1">
    <source>
        <dbReference type="EMBL" id="KFE69310.1"/>
    </source>
</evidence>
<name>A0A085WNP7_9BACT</name>
<dbReference type="Proteomes" id="UP000028725">
    <property type="component" value="Unassembled WGS sequence"/>
</dbReference>
<dbReference type="AlphaFoldDB" id="A0A085WNP7"/>
<gene>
    <name evidence="1" type="ORF">DB31_6285</name>
</gene>
<comment type="caution">
    <text evidence="1">The sequence shown here is derived from an EMBL/GenBank/DDBJ whole genome shotgun (WGS) entry which is preliminary data.</text>
</comment>
<proteinExistence type="predicted"/>